<keyword evidence="1" id="KW-0378">Hydrolase</keyword>
<dbReference type="EMBL" id="JADQTO010000012">
    <property type="protein sequence ID" value="MBG0564771.1"/>
    <property type="molecule type" value="Genomic_DNA"/>
</dbReference>
<sequence>MTSALPPPTGPFAVGRTVREWTDRSRTDPYAPDPAEPRSLVIWIWYPAQPSSGPPAGYLPGAWQAAAEMLGILAAGLTAHSVDGAPLAAGQAGYPVVLLSPSGFPPLLLSGIAEELASQGFVVAGINHTYETAVTVFPDGRTVPVNPAAIAGALGPQTGTHPAVFQQRADVCRFKAADLAFVADRLAELDADDMFAGRLDLSRLTAVGHSFGGAAALHWCREDPRCIAAVNLDGAVWTEVGREGVPRPVLQVLAQHAEFELEPDDAVAAGMAPDAEWYAAEKAITLDGWTTVDRAGKPAHTVAISGASHLSFMDVPFLPVGSDSLVVPMLARTTIEPGRMLSVTTALVVAFLSGADMAAVLGSEEIGRVTTAFPP</sequence>
<name>A0A931CCE2_9ACTN</name>
<protein>
    <submittedName>
        <fullName evidence="4">Uncharacterized protein</fullName>
    </submittedName>
</protein>
<accession>A0A931CCE2</accession>
<dbReference type="Gene3D" id="3.40.50.1820">
    <property type="entry name" value="alpha/beta hydrolase"/>
    <property type="match status" value="1"/>
</dbReference>
<gene>
    <name evidence="4" type="ORF">I4J89_25300</name>
</gene>
<dbReference type="SUPFAM" id="SSF53474">
    <property type="entry name" value="alpha/beta-Hydrolases"/>
    <property type="match status" value="1"/>
</dbReference>
<dbReference type="GO" id="GO:0016042">
    <property type="term" value="P:lipid catabolic process"/>
    <property type="evidence" value="ECO:0007669"/>
    <property type="project" value="UniProtKB-KW"/>
</dbReference>
<proteinExistence type="predicted"/>
<keyword evidence="2" id="KW-0442">Lipid degradation</keyword>
<dbReference type="InterPro" id="IPR029058">
    <property type="entry name" value="AB_hydrolase_fold"/>
</dbReference>
<evidence type="ECO:0000313" key="4">
    <source>
        <dbReference type="EMBL" id="MBG0564771.1"/>
    </source>
</evidence>
<keyword evidence="5" id="KW-1185">Reference proteome</keyword>
<dbReference type="GO" id="GO:0003847">
    <property type="term" value="F:1-alkyl-2-acetylglycerophosphocholine esterase activity"/>
    <property type="evidence" value="ECO:0007669"/>
    <property type="project" value="TreeGrafter"/>
</dbReference>
<comment type="caution">
    <text evidence="4">The sequence shown here is derived from an EMBL/GenBank/DDBJ whole genome shotgun (WGS) entry which is preliminary data.</text>
</comment>
<dbReference type="Pfam" id="PF03403">
    <property type="entry name" value="PAF-AH_p_II"/>
    <property type="match status" value="1"/>
</dbReference>
<dbReference type="Proteomes" id="UP000598146">
    <property type="component" value="Unassembled WGS sequence"/>
</dbReference>
<organism evidence="4 5">
    <name type="scientific">Actinoplanes aureus</name>
    <dbReference type="NCBI Taxonomy" id="2792083"/>
    <lineage>
        <taxon>Bacteria</taxon>
        <taxon>Bacillati</taxon>
        <taxon>Actinomycetota</taxon>
        <taxon>Actinomycetes</taxon>
        <taxon>Micromonosporales</taxon>
        <taxon>Micromonosporaceae</taxon>
        <taxon>Actinoplanes</taxon>
    </lineage>
</organism>
<keyword evidence="3" id="KW-0443">Lipid metabolism</keyword>
<reference evidence="4" key="1">
    <citation type="submission" date="2020-11" db="EMBL/GenBank/DDBJ databases">
        <title>Isolation and identification of active actinomycetes.</title>
        <authorList>
            <person name="Sun X."/>
        </authorList>
    </citation>
    <scope>NUCLEOTIDE SEQUENCE</scope>
    <source>
        <strain evidence="4">NEAU-A11</strain>
    </source>
</reference>
<evidence type="ECO:0000313" key="5">
    <source>
        <dbReference type="Proteomes" id="UP000598146"/>
    </source>
</evidence>
<dbReference type="RefSeq" id="WP_196416548.1">
    <property type="nucleotide sequence ID" value="NZ_JADQTO010000012.1"/>
</dbReference>
<evidence type="ECO:0000256" key="2">
    <source>
        <dbReference type="ARBA" id="ARBA00022963"/>
    </source>
</evidence>
<dbReference type="PANTHER" id="PTHR10272">
    <property type="entry name" value="PLATELET-ACTIVATING FACTOR ACETYLHYDROLASE"/>
    <property type="match status" value="1"/>
</dbReference>
<evidence type="ECO:0000256" key="1">
    <source>
        <dbReference type="ARBA" id="ARBA00022801"/>
    </source>
</evidence>
<evidence type="ECO:0000256" key="3">
    <source>
        <dbReference type="ARBA" id="ARBA00023098"/>
    </source>
</evidence>
<dbReference type="AlphaFoldDB" id="A0A931CCE2"/>
<dbReference type="PANTHER" id="PTHR10272:SF0">
    <property type="entry name" value="PLATELET-ACTIVATING FACTOR ACETYLHYDROLASE"/>
    <property type="match status" value="1"/>
</dbReference>